<dbReference type="InterPro" id="IPR045584">
    <property type="entry name" value="Pilin-like"/>
</dbReference>
<proteinExistence type="predicted"/>
<organism evidence="2 3">
    <name type="scientific">Rhodopirellula europaea 6C</name>
    <dbReference type="NCBI Taxonomy" id="1263867"/>
    <lineage>
        <taxon>Bacteria</taxon>
        <taxon>Pseudomonadati</taxon>
        <taxon>Planctomycetota</taxon>
        <taxon>Planctomycetia</taxon>
        <taxon>Pirellulales</taxon>
        <taxon>Pirellulaceae</taxon>
        <taxon>Rhodopirellula</taxon>
    </lineage>
</organism>
<dbReference type="Gene3D" id="3.30.700.10">
    <property type="entry name" value="Glycoprotein, Type 4 Pilin"/>
    <property type="match status" value="1"/>
</dbReference>
<dbReference type="AlphaFoldDB" id="M2AZJ3"/>
<dbReference type="Pfam" id="PF07963">
    <property type="entry name" value="N_methyl"/>
    <property type="match status" value="1"/>
</dbReference>
<dbReference type="PANTHER" id="PTHR30093:SF2">
    <property type="entry name" value="TYPE II SECRETION SYSTEM PROTEIN H"/>
    <property type="match status" value="1"/>
</dbReference>
<dbReference type="InterPro" id="IPR011453">
    <property type="entry name" value="DUF1559"/>
</dbReference>
<dbReference type="SUPFAM" id="SSF54523">
    <property type="entry name" value="Pili subunits"/>
    <property type="match status" value="1"/>
</dbReference>
<feature type="domain" description="DUF1559" evidence="1">
    <location>
        <begin position="34"/>
        <end position="370"/>
    </location>
</feature>
<dbReference type="NCBIfam" id="TIGR04294">
    <property type="entry name" value="pre_pil_HX9DG"/>
    <property type="match status" value="1"/>
</dbReference>
<protein>
    <submittedName>
        <fullName evidence="2">Signal peptide protein</fullName>
    </submittedName>
</protein>
<dbReference type="Proteomes" id="UP000011529">
    <property type="component" value="Unassembled WGS sequence"/>
</dbReference>
<dbReference type="Pfam" id="PF07596">
    <property type="entry name" value="SBP_bac_10"/>
    <property type="match status" value="1"/>
</dbReference>
<dbReference type="InterPro" id="IPR012902">
    <property type="entry name" value="N_methyl_site"/>
</dbReference>
<comment type="caution">
    <text evidence="2">The sequence shown here is derived from an EMBL/GenBank/DDBJ whole genome shotgun (WGS) entry which is preliminary data.</text>
</comment>
<evidence type="ECO:0000259" key="1">
    <source>
        <dbReference type="Pfam" id="PF07596"/>
    </source>
</evidence>
<name>M2AZJ3_9BACT</name>
<dbReference type="EMBL" id="ANMO01000175">
    <property type="protein sequence ID" value="EMB15404.1"/>
    <property type="molecule type" value="Genomic_DNA"/>
</dbReference>
<keyword evidence="3" id="KW-1185">Reference proteome</keyword>
<dbReference type="RefSeq" id="WP_008658944.1">
    <property type="nucleotide sequence ID" value="NZ_ANMO01000175.1"/>
</dbReference>
<dbReference type="PANTHER" id="PTHR30093">
    <property type="entry name" value="GENERAL SECRETION PATHWAY PROTEIN G"/>
    <property type="match status" value="1"/>
</dbReference>
<gene>
    <name evidence="2" type="ORF">RE6C_03888</name>
</gene>
<evidence type="ECO:0000313" key="2">
    <source>
        <dbReference type="EMBL" id="EMB15404.1"/>
    </source>
</evidence>
<sequence>MKRSQRPNGFTLLELLVVTGVIGILVGLLLPAVQAAREAARRMSCSNNLSQIALGVAQYHDAFEHLPPHGTGTFNNANDPLTTNQFRLSYLVSITPFVGKVPLWEAISEGYVGQPPESDHSDVDYDFLPYDEVDYGVMGGGDVQHRYEPMGPSPSIAAYTPWENEVGIYRCPSDPGLGSPSLGRTNYAACLGDAIEGLDEGLWIHDGTAWSASGKLQMEATGRGVFVPRMITSYSDVKDGLSSTILLGEICTDLGDNDIRTFPSLNNGWGGGVLDDVEVCRTQIDSTRPMFWEVGKVQLPTNPGQARGLRWADAMPLMTGFNTTLHPNAALCFGGDATTIGTLTMSSRHQGGGHVAMADGSIKFITDSIDCAGGWGVGTVVLNGEGERAPGSPSPFGLWGALGTRDQSEMHDYEY</sequence>
<reference evidence="2" key="2">
    <citation type="journal article" date="2013" name="Mar. Genomics">
        <title>Expression of sulfatases in Rhodopirellula baltica and the diversity of sulfatases in the genus Rhodopirellula.</title>
        <authorList>
            <person name="Wegner C.E."/>
            <person name="Richter-Heitmann T."/>
            <person name="Klindworth A."/>
            <person name="Klockow C."/>
            <person name="Richter M."/>
            <person name="Achstetter T."/>
            <person name="Glockner F.O."/>
            <person name="Harder J."/>
        </authorList>
    </citation>
    <scope>NUCLEOTIDE SEQUENCE [LARGE SCALE GENOMIC DNA]</scope>
    <source>
        <strain evidence="2">6C</strain>
    </source>
</reference>
<dbReference type="InterPro" id="IPR027558">
    <property type="entry name" value="Pre_pil_HX9DG_C"/>
</dbReference>
<dbReference type="PATRIC" id="fig|1263867.3.peg.4157"/>
<reference evidence="2" key="1">
    <citation type="submission" date="2012-11" db="EMBL/GenBank/DDBJ databases">
        <title>Permanent draft genomes of Rhodopirellula europaea strain SH398 and 6C.</title>
        <authorList>
            <person name="Richter M."/>
            <person name="Richter-Heitmann T."/>
            <person name="Frank C."/>
            <person name="Harder J."/>
            <person name="Glockner F.O."/>
        </authorList>
    </citation>
    <scope>NUCLEOTIDE SEQUENCE</scope>
    <source>
        <strain evidence="2">6C</strain>
    </source>
</reference>
<evidence type="ECO:0000313" key="3">
    <source>
        <dbReference type="Proteomes" id="UP000011529"/>
    </source>
</evidence>
<dbReference type="NCBIfam" id="TIGR02532">
    <property type="entry name" value="IV_pilin_GFxxxE"/>
    <property type="match status" value="1"/>
</dbReference>
<accession>M2AZJ3</accession>